<dbReference type="SUPFAM" id="SSF54695">
    <property type="entry name" value="POZ domain"/>
    <property type="match status" value="1"/>
</dbReference>
<dbReference type="Proteomes" id="UP000439903">
    <property type="component" value="Unassembled WGS sequence"/>
</dbReference>
<dbReference type="Gene3D" id="3.30.710.10">
    <property type="entry name" value="Potassium Channel Kv1.1, Chain A"/>
    <property type="match status" value="1"/>
</dbReference>
<dbReference type="PANTHER" id="PTHR14499:SF136">
    <property type="entry name" value="GH08630P"/>
    <property type="match status" value="1"/>
</dbReference>
<gene>
    <name evidence="2" type="ORF">F8M41_010499</name>
</gene>
<reference evidence="2 3" key="1">
    <citation type="journal article" date="2019" name="Environ. Microbiol.">
        <title>At the nexus of three kingdoms: the genome of the mycorrhizal fungus Gigaspora margarita provides insights into plant, endobacterial and fungal interactions.</title>
        <authorList>
            <person name="Venice F."/>
            <person name="Ghignone S."/>
            <person name="Salvioli di Fossalunga A."/>
            <person name="Amselem J."/>
            <person name="Novero M."/>
            <person name="Xianan X."/>
            <person name="Sedzielewska Toro K."/>
            <person name="Morin E."/>
            <person name="Lipzen A."/>
            <person name="Grigoriev I.V."/>
            <person name="Henrissat B."/>
            <person name="Martin F.M."/>
            <person name="Bonfante P."/>
        </authorList>
    </citation>
    <scope>NUCLEOTIDE SEQUENCE [LARGE SCALE GENOMIC DNA]</scope>
    <source>
        <strain evidence="2 3">BEG34</strain>
    </source>
</reference>
<proteinExistence type="predicted"/>
<dbReference type="EMBL" id="WTPW01002186">
    <property type="protein sequence ID" value="KAF0392547.1"/>
    <property type="molecule type" value="Genomic_DNA"/>
</dbReference>
<keyword evidence="3" id="KW-1185">Reference proteome</keyword>
<dbReference type="PANTHER" id="PTHR14499">
    <property type="entry name" value="POTASSIUM CHANNEL TETRAMERIZATION DOMAIN-CONTAINING"/>
    <property type="match status" value="1"/>
</dbReference>
<evidence type="ECO:0000259" key="1">
    <source>
        <dbReference type="SMART" id="SM00225"/>
    </source>
</evidence>
<dbReference type="InterPro" id="IPR011333">
    <property type="entry name" value="SKP1/BTB/POZ_sf"/>
</dbReference>
<dbReference type="OrthoDB" id="2414723at2759"/>
<dbReference type="Pfam" id="PF02214">
    <property type="entry name" value="BTB_2"/>
    <property type="match status" value="1"/>
</dbReference>
<protein>
    <submittedName>
        <fullName evidence="2">Nucleotide binding protein 1-like protein</fullName>
    </submittedName>
</protein>
<dbReference type="InterPro" id="IPR003131">
    <property type="entry name" value="T1-type_BTB"/>
</dbReference>
<feature type="domain" description="BTB" evidence="1">
    <location>
        <begin position="17"/>
        <end position="125"/>
    </location>
</feature>
<dbReference type="AlphaFoldDB" id="A0A8H3X239"/>
<organism evidence="2 3">
    <name type="scientific">Gigaspora margarita</name>
    <dbReference type="NCBI Taxonomy" id="4874"/>
    <lineage>
        <taxon>Eukaryota</taxon>
        <taxon>Fungi</taxon>
        <taxon>Fungi incertae sedis</taxon>
        <taxon>Mucoromycota</taxon>
        <taxon>Glomeromycotina</taxon>
        <taxon>Glomeromycetes</taxon>
        <taxon>Diversisporales</taxon>
        <taxon>Gigasporaceae</taxon>
        <taxon>Gigaspora</taxon>
    </lineage>
</organism>
<evidence type="ECO:0000313" key="2">
    <source>
        <dbReference type="EMBL" id="KAF0392547.1"/>
    </source>
</evidence>
<dbReference type="GO" id="GO:0051260">
    <property type="term" value="P:protein homooligomerization"/>
    <property type="evidence" value="ECO:0007669"/>
    <property type="project" value="InterPro"/>
</dbReference>
<sequence>MEKLQTIDNGAKYIREETIILNVGGIKYETYPSTLTAFPDTLLGTMFQERNRSMLHPRNGNEYFIDRNGYAFRYILEFYRNGKILWNERSDKNTISVTREELDQEIDYFQIPVKDVSFISGEKTVAAKVDAFVAALKELIHEAMDQLQTEIHLKFYEDGQPGLQYWSPAYRQSTIVENILRPFNIVGYVILQQFGDTIERHLKSEIPEISWLLNEGTPRFPPDLPPDFDSRTSFIGGSGGPNGTIGPLINNNNRPSFSSFTIRQNSINNQQSNIQTDQINNNSSSQPLIGTLGNLLAQINTNNQQNNISSSTTTTGPSMGLNVFSNATSASSPNLFGSANGVNTLNRGPQAVFQSNGFGTFTNIQTTIPSFGTFGFNQPIIQTTNDNNGFGFNGFGFNSQPTSQSNYGNITSVQSGTTFGYGNIQPATTTTGFRVAITSPTFTTNNNQPTRFVVPGNFTLNPRIMSNNDTVFRRHPRNDGKCLELIIKIVYNYSVANILANTCLAND</sequence>
<name>A0A8H3X239_GIGMA</name>
<dbReference type="InterPro" id="IPR000210">
    <property type="entry name" value="BTB/POZ_dom"/>
</dbReference>
<comment type="caution">
    <text evidence="2">The sequence shown here is derived from an EMBL/GenBank/DDBJ whole genome shotgun (WGS) entry which is preliminary data.</text>
</comment>
<accession>A0A8H3X239</accession>
<evidence type="ECO:0000313" key="3">
    <source>
        <dbReference type="Proteomes" id="UP000439903"/>
    </source>
</evidence>
<dbReference type="SMART" id="SM00225">
    <property type="entry name" value="BTB"/>
    <property type="match status" value="1"/>
</dbReference>